<dbReference type="EMBL" id="BAABCM010000001">
    <property type="protein sequence ID" value="GAA3792570.1"/>
    <property type="molecule type" value="Genomic_DNA"/>
</dbReference>
<comment type="similarity">
    <text evidence="6">Belongs to the methylenetetrahydrofolate reductase family.</text>
</comment>
<dbReference type="Gene3D" id="3.20.20.220">
    <property type="match status" value="1"/>
</dbReference>
<evidence type="ECO:0000313" key="7">
    <source>
        <dbReference type="EMBL" id="GAA3792570.1"/>
    </source>
</evidence>
<keyword evidence="4 6" id="KW-0274">FAD</keyword>
<dbReference type="Proteomes" id="UP001501624">
    <property type="component" value="Unassembled WGS sequence"/>
</dbReference>
<proteinExistence type="inferred from homology"/>
<evidence type="ECO:0000256" key="6">
    <source>
        <dbReference type="RuleBase" id="RU003862"/>
    </source>
</evidence>
<evidence type="ECO:0000256" key="3">
    <source>
        <dbReference type="ARBA" id="ARBA00022630"/>
    </source>
</evidence>
<evidence type="ECO:0000256" key="1">
    <source>
        <dbReference type="ARBA" id="ARBA00001974"/>
    </source>
</evidence>
<dbReference type="InterPro" id="IPR029041">
    <property type="entry name" value="FAD-linked_oxidoreductase-like"/>
</dbReference>
<evidence type="ECO:0000256" key="4">
    <source>
        <dbReference type="ARBA" id="ARBA00022827"/>
    </source>
</evidence>
<evidence type="ECO:0000313" key="8">
    <source>
        <dbReference type="Proteomes" id="UP001501624"/>
    </source>
</evidence>
<keyword evidence="5 6" id="KW-0560">Oxidoreductase</keyword>
<name>A0ABP7HHK2_9PSEU</name>
<evidence type="ECO:0000256" key="5">
    <source>
        <dbReference type="ARBA" id="ARBA00023002"/>
    </source>
</evidence>
<comment type="pathway">
    <text evidence="2 6">One-carbon metabolism; tetrahydrofolate interconversion.</text>
</comment>
<keyword evidence="3 6" id="KW-0285">Flavoprotein</keyword>
<keyword evidence="8" id="KW-1185">Reference proteome</keyword>
<dbReference type="InterPro" id="IPR003171">
    <property type="entry name" value="Mehydrof_redctse-like"/>
</dbReference>
<sequence length="286" mass="30992">MTETTTHRRAPRSAREILRTISYEIMPFRGTEDAVLEHVPVDVPLTVTVTEAKGIEATIGLAANLTARGYRVAPHIAARMVKDTAHAKDLAAQLTETAIDRVFVVGGDAPVPAGEFTEALDLLRVFAETAAFTRTGIGGYPEGHANIADVDLAAALAAKAPLATHVITQICFDARTTVDWARRVHRDHPDLDVVIGVPAPVSRQKLMRIAGGIGLGQSARFLRKQQNTIWKLIRPGGYRPDKLLRAFEPHLAAPDVNIAGIHLFTFNELAGAEAWRRSLLARLDAG</sequence>
<accession>A0ABP7HHK2</accession>
<comment type="caution">
    <text evidence="7">The sequence shown here is derived from an EMBL/GenBank/DDBJ whole genome shotgun (WGS) entry which is preliminary data.</text>
</comment>
<dbReference type="RefSeq" id="WP_237338944.1">
    <property type="nucleotide sequence ID" value="NZ_BAABCM010000001.1"/>
</dbReference>
<evidence type="ECO:0000256" key="2">
    <source>
        <dbReference type="ARBA" id="ARBA00004777"/>
    </source>
</evidence>
<organism evidence="7 8">
    <name type="scientific">Amycolatopsis tucumanensis</name>
    <dbReference type="NCBI Taxonomy" id="401106"/>
    <lineage>
        <taxon>Bacteria</taxon>
        <taxon>Bacillati</taxon>
        <taxon>Actinomycetota</taxon>
        <taxon>Actinomycetes</taxon>
        <taxon>Pseudonocardiales</taxon>
        <taxon>Pseudonocardiaceae</taxon>
        <taxon>Amycolatopsis</taxon>
    </lineage>
</organism>
<reference evidence="8" key="1">
    <citation type="journal article" date="2019" name="Int. J. Syst. Evol. Microbiol.">
        <title>The Global Catalogue of Microorganisms (GCM) 10K type strain sequencing project: providing services to taxonomists for standard genome sequencing and annotation.</title>
        <authorList>
            <consortium name="The Broad Institute Genomics Platform"/>
            <consortium name="The Broad Institute Genome Sequencing Center for Infectious Disease"/>
            <person name="Wu L."/>
            <person name="Ma J."/>
        </authorList>
    </citation>
    <scope>NUCLEOTIDE SEQUENCE [LARGE SCALE GENOMIC DNA]</scope>
    <source>
        <strain evidence="8">JCM 17017</strain>
    </source>
</reference>
<protein>
    <recommendedName>
        <fullName evidence="6">Methylenetetrahydrofolate reductase</fullName>
    </recommendedName>
</protein>
<dbReference type="SUPFAM" id="SSF51730">
    <property type="entry name" value="FAD-linked oxidoreductase"/>
    <property type="match status" value="1"/>
</dbReference>
<gene>
    <name evidence="7" type="ORF">GCM10022380_06630</name>
</gene>
<dbReference type="Pfam" id="PF02219">
    <property type="entry name" value="MTHFR"/>
    <property type="match status" value="1"/>
</dbReference>
<comment type="cofactor">
    <cofactor evidence="1 6">
        <name>FAD</name>
        <dbReference type="ChEBI" id="CHEBI:57692"/>
    </cofactor>
</comment>